<evidence type="ECO:0000256" key="8">
    <source>
        <dbReference type="SAM" id="Coils"/>
    </source>
</evidence>
<evidence type="ECO:0000256" key="3">
    <source>
        <dbReference type="ARBA" id="ARBA00022884"/>
    </source>
</evidence>
<dbReference type="Pfam" id="PF03948">
    <property type="entry name" value="Ribosomal_L9_C"/>
    <property type="match status" value="1"/>
</dbReference>
<dbReference type="PROSITE" id="PS00651">
    <property type="entry name" value="RIBOSOMAL_L9"/>
    <property type="match status" value="1"/>
</dbReference>
<comment type="similarity">
    <text evidence="1 7">Belongs to the bacterial ribosomal protein bL9 family.</text>
</comment>
<dbReference type="RefSeq" id="WP_073269384.1">
    <property type="nucleotide sequence ID" value="NZ_FQTU01000002.1"/>
</dbReference>
<dbReference type="InterPro" id="IPR020070">
    <property type="entry name" value="Ribosomal_bL9_N"/>
</dbReference>
<evidence type="ECO:0000256" key="6">
    <source>
        <dbReference type="ARBA" id="ARBA00035292"/>
    </source>
</evidence>
<feature type="domain" description="Ribosomal protein L9" evidence="9">
    <location>
        <begin position="13"/>
        <end position="40"/>
    </location>
</feature>
<dbReference type="InterPro" id="IPR036791">
    <property type="entry name" value="Ribosomal_bL9_C_sf"/>
</dbReference>
<keyword evidence="2 7" id="KW-0699">rRNA-binding</keyword>
<organism evidence="10 11">
    <name type="scientific">Alkalibacter saccharofermentans DSM 14828</name>
    <dbReference type="NCBI Taxonomy" id="1120975"/>
    <lineage>
        <taxon>Bacteria</taxon>
        <taxon>Bacillati</taxon>
        <taxon>Bacillota</taxon>
        <taxon>Clostridia</taxon>
        <taxon>Eubacteriales</taxon>
        <taxon>Eubacteriaceae</taxon>
        <taxon>Alkalibacter</taxon>
    </lineage>
</organism>
<dbReference type="OrthoDB" id="9788336at2"/>
<protein>
    <recommendedName>
        <fullName evidence="6 7">Large ribosomal subunit protein bL9</fullName>
    </recommendedName>
</protein>
<dbReference type="HAMAP" id="MF_00503">
    <property type="entry name" value="Ribosomal_bL9"/>
    <property type="match status" value="1"/>
</dbReference>
<dbReference type="EMBL" id="FQTU01000002">
    <property type="protein sequence ID" value="SHE39347.1"/>
    <property type="molecule type" value="Genomic_DNA"/>
</dbReference>
<dbReference type="GO" id="GO:0006412">
    <property type="term" value="P:translation"/>
    <property type="evidence" value="ECO:0007669"/>
    <property type="project" value="UniProtKB-UniRule"/>
</dbReference>
<proteinExistence type="inferred from homology"/>
<dbReference type="GO" id="GO:0003735">
    <property type="term" value="F:structural constituent of ribosome"/>
    <property type="evidence" value="ECO:0007669"/>
    <property type="project" value="InterPro"/>
</dbReference>
<dbReference type="STRING" id="1120975.SAMN02746064_00377"/>
<dbReference type="GO" id="GO:1990904">
    <property type="term" value="C:ribonucleoprotein complex"/>
    <property type="evidence" value="ECO:0007669"/>
    <property type="project" value="UniProtKB-KW"/>
</dbReference>
<keyword evidence="4 7" id="KW-0689">Ribosomal protein</keyword>
<dbReference type="Gene3D" id="3.40.5.10">
    <property type="entry name" value="Ribosomal protein L9, N-terminal domain"/>
    <property type="match status" value="1"/>
</dbReference>
<dbReference type="Proteomes" id="UP000184251">
    <property type="component" value="Unassembled WGS sequence"/>
</dbReference>
<evidence type="ECO:0000313" key="11">
    <source>
        <dbReference type="Proteomes" id="UP000184251"/>
    </source>
</evidence>
<evidence type="ECO:0000256" key="1">
    <source>
        <dbReference type="ARBA" id="ARBA00010605"/>
    </source>
</evidence>
<dbReference type="SUPFAM" id="SSF55653">
    <property type="entry name" value="Ribosomal protein L9 C-domain"/>
    <property type="match status" value="1"/>
</dbReference>
<dbReference type="PANTHER" id="PTHR21368">
    <property type="entry name" value="50S RIBOSOMAL PROTEIN L9"/>
    <property type="match status" value="1"/>
</dbReference>
<comment type="function">
    <text evidence="7">Binds to the 23S rRNA.</text>
</comment>
<gene>
    <name evidence="7" type="primary">rplI</name>
    <name evidence="10" type="ORF">SAMN02746064_00377</name>
</gene>
<reference evidence="10 11" key="1">
    <citation type="submission" date="2016-11" db="EMBL/GenBank/DDBJ databases">
        <authorList>
            <person name="Jaros S."/>
            <person name="Januszkiewicz K."/>
            <person name="Wedrychowicz H."/>
        </authorList>
    </citation>
    <scope>NUCLEOTIDE SEQUENCE [LARGE SCALE GENOMIC DNA]</scope>
    <source>
        <strain evidence="10 11">DSM 14828</strain>
    </source>
</reference>
<dbReference type="AlphaFoldDB" id="A0A1M4T4Z1"/>
<feature type="coiled-coil region" evidence="8">
    <location>
        <begin position="41"/>
        <end position="82"/>
    </location>
</feature>
<dbReference type="InterPro" id="IPR020069">
    <property type="entry name" value="Ribosomal_bL9_C"/>
</dbReference>
<evidence type="ECO:0000256" key="5">
    <source>
        <dbReference type="ARBA" id="ARBA00023274"/>
    </source>
</evidence>
<keyword evidence="5 7" id="KW-0687">Ribonucleoprotein</keyword>
<sequence>MKVILLEDVKGMGKKGDVVNAKDGYFRNFLAPKNLAVEATKDNLKKNDEDKQKQQAAIQKEIEEAKELAKKLSDSNLEIAEKASDEGRLFGSITSKDLAEAIKKDLGFDIDKRKIQLSEPIRNIGRFTVTIKTHAGITGDLTVTVKGK</sequence>
<evidence type="ECO:0000313" key="10">
    <source>
        <dbReference type="EMBL" id="SHE39347.1"/>
    </source>
</evidence>
<name>A0A1M4T4Z1_9FIRM</name>
<keyword evidence="3 7" id="KW-0694">RNA-binding</keyword>
<dbReference type="InterPro" id="IPR020594">
    <property type="entry name" value="Ribosomal_bL9_bac/chp"/>
</dbReference>
<evidence type="ECO:0000256" key="4">
    <source>
        <dbReference type="ARBA" id="ARBA00022980"/>
    </source>
</evidence>
<dbReference type="InterPro" id="IPR009027">
    <property type="entry name" value="Ribosomal_bL9/RNase_H1_N"/>
</dbReference>
<evidence type="ECO:0000256" key="2">
    <source>
        <dbReference type="ARBA" id="ARBA00022730"/>
    </source>
</evidence>
<accession>A0A1M4T4Z1</accession>
<dbReference type="SUPFAM" id="SSF55658">
    <property type="entry name" value="L9 N-domain-like"/>
    <property type="match status" value="1"/>
</dbReference>
<dbReference type="Gene3D" id="3.10.430.100">
    <property type="entry name" value="Ribosomal protein L9, C-terminal domain"/>
    <property type="match status" value="1"/>
</dbReference>
<dbReference type="InterPro" id="IPR000244">
    <property type="entry name" value="Ribosomal_bL9"/>
</dbReference>
<dbReference type="InterPro" id="IPR036935">
    <property type="entry name" value="Ribosomal_bL9_N_sf"/>
</dbReference>
<dbReference type="NCBIfam" id="TIGR00158">
    <property type="entry name" value="L9"/>
    <property type="match status" value="1"/>
</dbReference>
<evidence type="ECO:0000259" key="9">
    <source>
        <dbReference type="PROSITE" id="PS00651"/>
    </source>
</evidence>
<evidence type="ECO:0000256" key="7">
    <source>
        <dbReference type="HAMAP-Rule" id="MF_00503"/>
    </source>
</evidence>
<dbReference type="Pfam" id="PF01281">
    <property type="entry name" value="Ribosomal_L9_N"/>
    <property type="match status" value="1"/>
</dbReference>
<dbReference type="GO" id="GO:0005840">
    <property type="term" value="C:ribosome"/>
    <property type="evidence" value="ECO:0007669"/>
    <property type="project" value="UniProtKB-KW"/>
</dbReference>
<dbReference type="GO" id="GO:0019843">
    <property type="term" value="F:rRNA binding"/>
    <property type="evidence" value="ECO:0007669"/>
    <property type="project" value="UniProtKB-UniRule"/>
</dbReference>
<keyword evidence="8" id="KW-0175">Coiled coil</keyword>
<keyword evidence="11" id="KW-1185">Reference proteome</keyword>